<proteinExistence type="predicted"/>
<dbReference type="AlphaFoldDB" id="A0A1D6LRX1"/>
<organism evidence="1">
    <name type="scientific">Zea mays</name>
    <name type="common">Maize</name>
    <dbReference type="NCBI Taxonomy" id="4577"/>
    <lineage>
        <taxon>Eukaryota</taxon>
        <taxon>Viridiplantae</taxon>
        <taxon>Streptophyta</taxon>
        <taxon>Embryophyta</taxon>
        <taxon>Tracheophyta</taxon>
        <taxon>Spermatophyta</taxon>
        <taxon>Magnoliopsida</taxon>
        <taxon>Liliopsida</taxon>
        <taxon>Poales</taxon>
        <taxon>Poaceae</taxon>
        <taxon>PACMAD clade</taxon>
        <taxon>Panicoideae</taxon>
        <taxon>Andropogonodae</taxon>
        <taxon>Andropogoneae</taxon>
        <taxon>Tripsacinae</taxon>
        <taxon>Zea</taxon>
    </lineage>
</organism>
<evidence type="ECO:0000313" key="1">
    <source>
        <dbReference type="EMBL" id="AQK82196.1"/>
    </source>
</evidence>
<reference evidence="1" key="1">
    <citation type="submission" date="2015-12" db="EMBL/GenBank/DDBJ databases">
        <title>Update maize B73 reference genome by single molecule sequencing technologies.</title>
        <authorList>
            <consortium name="Maize Genome Sequencing Project"/>
            <person name="Ware D."/>
        </authorList>
    </citation>
    <scope>NUCLEOTIDE SEQUENCE</scope>
    <source>
        <tissue evidence="1">Seedling</tissue>
    </source>
</reference>
<name>A0A1D6LRX1_MAIZE</name>
<dbReference type="EMBL" id="CM000782">
    <property type="protein sequence ID" value="AQK82196.1"/>
    <property type="molecule type" value="Genomic_DNA"/>
</dbReference>
<sequence>MKILESKIHSLETFLRSRRNKRRGHAVPLTLTLKGKNTNIIDIVHRVFISISLSSHCSIFLGTDICKDT</sequence>
<gene>
    <name evidence="1" type="ORF">ZEAMMB73_Zm00001d036825</name>
</gene>
<accession>A0A1D6LRX1</accession>
<protein>
    <submittedName>
        <fullName evidence="1">Nuclear pore complex protein NUP155</fullName>
    </submittedName>
</protein>